<dbReference type="EMBL" id="NBIV01000177">
    <property type="protein sequence ID" value="PXF42093.1"/>
    <property type="molecule type" value="Genomic_DNA"/>
</dbReference>
<comment type="caution">
    <text evidence="3">The sequence shown here is derived from an EMBL/GenBank/DDBJ whole genome shotgun (WGS) entry which is preliminary data.</text>
</comment>
<dbReference type="OrthoDB" id="6495301at2759"/>
<dbReference type="InterPro" id="IPR013094">
    <property type="entry name" value="AB_hydrolase_3"/>
</dbReference>
<dbReference type="SUPFAM" id="SSF53474">
    <property type="entry name" value="alpha/beta-Hydrolases"/>
    <property type="match status" value="1"/>
</dbReference>
<dbReference type="PANTHER" id="PTHR48081">
    <property type="entry name" value="AB HYDROLASE SUPERFAMILY PROTEIN C4A8.06C"/>
    <property type="match status" value="1"/>
</dbReference>
<keyword evidence="1" id="KW-0378">Hydrolase</keyword>
<accession>A0A2V3IJ82</accession>
<dbReference type="Pfam" id="PF07859">
    <property type="entry name" value="Abhydrolase_3"/>
    <property type="match status" value="1"/>
</dbReference>
<dbReference type="InterPro" id="IPR029058">
    <property type="entry name" value="AB_hydrolase_fold"/>
</dbReference>
<evidence type="ECO:0000259" key="2">
    <source>
        <dbReference type="Pfam" id="PF07859"/>
    </source>
</evidence>
<sequence length="434" mass="47976">MTSKVHSKRAKRPRPVFFNAAIRRMARQTSWQQRLRAASTISSFVLADVLWWLREGIWHIPSTVSAARSCYTIPLFHDVDAPSIDVYAPSSIEQLTKAWLSQENGVRAPNSFTKPIVLYVHGGAWGSGHSSHYSQIATRIVEATESPVLVLAYRLYPTALISDQAEDVKTALLRIRDAFPSQKVVVFAHSSGAHITSLALLQEAQKKSKATLADVIILTAGPFHLMHHFLFESHRGVALVSPMLPAAAAEEDHTQFDRWSPTVIAERLSTTLKESVTLSLPALEGNLASKNVYLPEVSCVSEGVPFPKTYVITSTCDTVVPMYSSIRFSAALRRLGLSAELLVYDFVTHTDYVLDWSKGAKPRDRSKILDVENMDPERRKACVTHLGGEDIAALMNDDEQAMGTCAPVRDILRIINAVSVESEKTRLTDVAQSV</sequence>
<proteinExistence type="predicted"/>
<gene>
    <name evidence="3" type="ORF">BWQ96_08199</name>
</gene>
<keyword evidence="4" id="KW-1185">Reference proteome</keyword>
<evidence type="ECO:0000313" key="3">
    <source>
        <dbReference type="EMBL" id="PXF42093.1"/>
    </source>
</evidence>
<dbReference type="Proteomes" id="UP000247409">
    <property type="component" value="Unassembled WGS sequence"/>
</dbReference>
<dbReference type="InterPro" id="IPR050300">
    <property type="entry name" value="GDXG_lipolytic_enzyme"/>
</dbReference>
<name>A0A2V3IJ82_9FLOR</name>
<dbReference type="Gene3D" id="3.40.50.1820">
    <property type="entry name" value="alpha/beta hydrolase"/>
    <property type="match status" value="1"/>
</dbReference>
<protein>
    <submittedName>
        <fullName evidence="3">Isoprenylcysteine alpha-carbonyl methylesterase ICME</fullName>
    </submittedName>
</protein>
<dbReference type="AlphaFoldDB" id="A0A2V3IJ82"/>
<evidence type="ECO:0000256" key="1">
    <source>
        <dbReference type="ARBA" id="ARBA00022801"/>
    </source>
</evidence>
<evidence type="ECO:0000313" key="4">
    <source>
        <dbReference type="Proteomes" id="UP000247409"/>
    </source>
</evidence>
<reference evidence="3 4" key="1">
    <citation type="journal article" date="2018" name="Mol. Biol. Evol.">
        <title>Analysis of the draft genome of the red seaweed Gracilariopsis chorda provides insights into genome size evolution in Rhodophyta.</title>
        <authorList>
            <person name="Lee J."/>
            <person name="Yang E.C."/>
            <person name="Graf L."/>
            <person name="Yang J.H."/>
            <person name="Qiu H."/>
            <person name="Zel Zion U."/>
            <person name="Chan C.X."/>
            <person name="Stephens T.G."/>
            <person name="Weber A.P.M."/>
            <person name="Boo G.H."/>
            <person name="Boo S.M."/>
            <person name="Kim K.M."/>
            <person name="Shin Y."/>
            <person name="Jung M."/>
            <person name="Lee S.J."/>
            <person name="Yim H.S."/>
            <person name="Lee J.H."/>
            <person name="Bhattacharya D."/>
            <person name="Yoon H.S."/>
        </authorList>
    </citation>
    <scope>NUCLEOTIDE SEQUENCE [LARGE SCALE GENOMIC DNA]</scope>
    <source>
        <strain evidence="3 4">SKKU-2015</strain>
        <tissue evidence="3">Whole body</tissue>
    </source>
</reference>
<dbReference type="STRING" id="448386.A0A2V3IJ82"/>
<organism evidence="3 4">
    <name type="scientific">Gracilariopsis chorda</name>
    <dbReference type="NCBI Taxonomy" id="448386"/>
    <lineage>
        <taxon>Eukaryota</taxon>
        <taxon>Rhodophyta</taxon>
        <taxon>Florideophyceae</taxon>
        <taxon>Rhodymeniophycidae</taxon>
        <taxon>Gracilariales</taxon>
        <taxon>Gracilariaceae</taxon>
        <taxon>Gracilariopsis</taxon>
    </lineage>
</organism>
<dbReference type="GO" id="GO:0016787">
    <property type="term" value="F:hydrolase activity"/>
    <property type="evidence" value="ECO:0007669"/>
    <property type="project" value="UniProtKB-KW"/>
</dbReference>
<feature type="domain" description="Alpha/beta hydrolase fold-3" evidence="2">
    <location>
        <begin position="117"/>
        <end position="349"/>
    </location>
</feature>